<dbReference type="Proteomes" id="UP000316882">
    <property type="component" value="Unassembled WGS sequence"/>
</dbReference>
<feature type="signal peptide" evidence="1">
    <location>
        <begin position="1"/>
        <end position="26"/>
    </location>
</feature>
<dbReference type="InterPro" id="IPR017853">
    <property type="entry name" value="GH"/>
</dbReference>
<protein>
    <recommendedName>
        <fullName evidence="2">GH18 domain-containing protein</fullName>
    </recommendedName>
</protein>
<dbReference type="PANTHER" id="PTHR46066">
    <property type="entry name" value="CHITINASE DOMAIN-CONTAINING PROTEIN 1 FAMILY MEMBER"/>
    <property type="match status" value="1"/>
</dbReference>
<evidence type="ECO:0000259" key="2">
    <source>
        <dbReference type="Pfam" id="PF00704"/>
    </source>
</evidence>
<dbReference type="PROSITE" id="PS51257">
    <property type="entry name" value="PROKAR_LIPOPROTEIN"/>
    <property type="match status" value="1"/>
</dbReference>
<keyword evidence="4" id="KW-1185">Reference proteome</keyword>
<comment type="caution">
    <text evidence="3">The sequence shown here is derived from an EMBL/GenBank/DDBJ whole genome shotgun (WGS) entry which is preliminary data.</text>
</comment>
<organism evidence="3 4">
    <name type="scientific">Brevibacillus parabrevis</name>
    <dbReference type="NCBI Taxonomy" id="54914"/>
    <lineage>
        <taxon>Bacteria</taxon>
        <taxon>Bacillati</taxon>
        <taxon>Bacillota</taxon>
        <taxon>Bacilli</taxon>
        <taxon>Bacillales</taxon>
        <taxon>Paenibacillaceae</taxon>
        <taxon>Brevibacillus</taxon>
    </lineage>
</organism>
<accession>A0A4Y3PLQ4</accession>
<dbReference type="AlphaFoldDB" id="A0A4Y3PLQ4"/>
<dbReference type="InterPro" id="IPR029070">
    <property type="entry name" value="Chitinase_insertion_sf"/>
</dbReference>
<dbReference type="Pfam" id="PF00704">
    <property type="entry name" value="Glyco_hydro_18"/>
    <property type="match status" value="1"/>
</dbReference>
<dbReference type="SUPFAM" id="SSF51445">
    <property type="entry name" value="(Trans)glycosidases"/>
    <property type="match status" value="1"/>
</dbReference>
<feature type="domain" description="GH18" evidence="2">
    <location>
        <begin position="139"/>
        <end position="345"/>
    </location>
</feature>
<feature type="chain" id="PRO_5039083980" description="GH18 domain-containing protein" evidence="1">
    <location>
        <begin position="27"/>
        <end position="357"/>
    </location>
</feature>
<keyword evidence="1" id="KW-0732">Signal</keyword>
<dbReference type="InterPro" id="IPR001223">
    <property type="entry name" value="Glyco_hydro18_cat"/>
</dbReference>
<evidence type="ECO:0000313" key="4">
    <source>
        <dbReference type="Proteomes" id="UP000316882"/>
    </source>
</evidence>
<sequence length="357" mass="40092">MTMKKRFKKQTIVLAVCLSAIGTLLGGCDILGSTSDSWKSVEAAEQPMEKTAWVTDWQWMDGSADLQGMTNGLTSVQMFAAYFDEADQLLFTDMFKEGLPKVQEISRKSSLVHVDLTIVNDQKRKNGTDSQKDPAIVTRLMATPQSRTKHIDQIMEAVTTYQFHGVEIDYERVADKDWQNMLLFIQELHKRLQAKEKTLRVVLEPRTPIETLALPKGPVYVMMAYNLYGTSTGPGPKADRAFIKELATRMKAVPGEKVIAIASGGFDWTASGKAVQVTEQQAVYLAKVNMAQPQRDEASGSLYFQYVDEQKQKHTVWYADETTLQTWSQVIASEGYHKLALWRLGDLSPASVSFMNE</sequence>
<evidence type="ECO:0000256" key="1">
    <source>
        <dbReference type="SAM" id="SignalP"/>
    </source>
</evidence>
<gene>
    <name evidence="3" type="ORF">BPA01_38270</name>
</gene>
<reference evidence="3 4" key="1">
    <citation type="submission" date="2019-06" db="EMBL/GenBank/DDBJ databases">
        <title>Whole genome shotgun sequence of Brevibacillus parabrevis NBRC 12334.</title>
        <authorList>
            <person name="Hosoyama A."/>
            <person name="Uohara A."/>
            <person name="Ohji S."/>
            <person name="Ichikawa N."/>
        </authorList>
    </citation>
    <scope>NUCLEOTIDE SEQUENCE [LARGE SCALE GENOMIC DNA]</scope>
    <source>
        <strain evidence="3 4">NBRC 12334</strain>
    </source>
</reference>
<name>A0A4Y3PLQ4_BREPA</name>
<evidence type="ECO:0000313" key="3">
    <source>
        <dbReference type="EMBL" id="GEB34247.1"/>
    </source>
</evidence>
<dbReference type="Gene3D" id="3.10.50.10">
    <property type="match status" value="1"/>
</dbReference>
<dbReference type="Gene3D" id="3.20.20.80">
    <property type="entry name" value="Glycosidases"/>
    <property type="match status" value="1"/>
</dbReference>
<dbReference type="STRING" id="54914.AV540_10785"/>
<dbReference type="EMBL" id="BJMH01000020">
    <property type="protein sequence ID" value="GEB34247.1"/>
    <property type="molecule type" value="Genomic_DNA"/>
</dbReference>
<proteinExistence type="predicted"/>
<dbReference type="GO" id="GO:0005975">
    <property type="term" value="P:carbohydrate metabolic process"/>
    <property type="evidence" value="ECO:0007669"/>
    <property type="project" value="InterPro"/>
</dbReference>
<dbReference type="PANTHER" id="PTHR46066:SF2">
    <property type="entry name" value="CHITINASE DOMAIN-CONTAINING PROTEIN 1"/>
    <property type="match status" value="1"/>
</dbReference>